<keyword evidence="2" id="KW-1133">Transmembrane helix</keyword>
<evidence type="ECO:0008006" key="5">
    <source>
        <dbReference type="Google" id="ProtNLM"/>
    </source>
</evidence>
<keyword evidence="2" id="KW-0472">Membrane</keyword>
<feature type="region of interest" description="Disordered" evidence="1">
    <location>
        <begin position="1"/>
        <end position="24"/>
    </location>
</feature>
<organism evidence="3 4">
    <name type="scientific">Lentzea roselyniae</name>
    <dbReference type="NCBI Taxonomy" id="531940"/>
    <lineage>
        <taxon>Bacteria</taxon>
        <taxon>Bacillati</taxon>
        <taxon>Actinomycetota</taxon>
        <taxon>Actinomycetes</taxon>
        <taxon>Pseudonocardiales</taxon>
        <taxon>Pseudonocardiaceae</taxon>
        <taxon>Lentzea</taxon>
    </lineage>
</organism>
<feature type="compositionally biased region" description="Basic and acidic residues" evidence="1">
    <location>
        <begin position="1"/>
        <end position="15"/>
    </location>
</feature>
<evidence type="ECO:0000256" key="1">
    <source>
        <dbReference type="SAM" id="MobiDB-lite"/>
    </source>
</evidence>
<dbReference type="RefSeq" id="WP_346137319.1">
    <property type="nucleotide sequence ID" value="NZ_BAABBE010000086.1"/>
</dbReference>
<dbReference type="Proteomes" id="UP001500711">
    <property type="component" value="Unassembled WGS sequence"/>
</dbReference>
<feature type="transmembrane region" description="Helical" evidence="2">
    <location>
        <begin position="73"/>
        <end position="93"/>
    </location>
</feature>
<comment type="caution">
    <text evidence="3">The sequence shown here is derived from an EMBL/GenBank/DDBJ whole genome shotgun (WGS) entry which is preliminary data.</text>
</comment>
<feature type="transmembrane region" description="Helical" evidence="2">
    <location>
        <begin position="36"/>
        <end position="61"/>
    </location>
</feature>
<protein>
    <recommendedName>
        <fullName evidence="5">ABC transport system permease protein</fullName>
    </recommendedName>
</protein>
<evidence type="ECO:0000256" key="2">
    <source>
        <dbReference type="SAM" id="Phobius"/>
    </source>
</evidence>
<keyword evidence="4" id="KW-1185">Reference proteome</keyword>
<evidence type="ECO:0000313" key="4">
    <source>
        <dbReference type="Proteomes" id="UP001500711"/>
    </source>
</evidence>
<name>A0ABP7CG24_9PSEU</name>
<accession>A0ABP7CG24</accession>
<evidence type="ECO:0000313" key="3">
    <source>
        <dbReference type="EMBL" id="GAA3689868.1"/>
    </source>
</evidence>
<sequence>MQRSRDLPAELRPAEVPHALAGRAPPPVRGQVGTQFLIESVVLCPAGVVLGLLGTAGYAAAHGWPAVIPVEMVGAELAAAVLTGVVAGVYPAVRASRLTPTEALAAP</sequence>
<reference evidence="4" key="1">
    <citation type="journal article" date="2019" name="Int. J. Syst. Evol. Microbiol.">
        <title>The Global Catalogue of Microorganisms (GCM) 10K type strain sequencing project: providing services to taxonomists for standard genome sequencing and annotation.</title>
        <authorList>
            <consortium name="The Broad Institute Genomics Platform"/>
            <consortium name="The Broad Institute Genome Sequencing Center for Infectious Disease"/>
            <person name="Wu L."/>
            <person name="Ma J."/>
        </authorList>
    </citation>
    <scope>NUCLEOTIDE SEQUENCE [LARGE SCALE GENOMIC DNA]</scope>
    <source>
        <strain evidence="4">JCM 17494</strain>
    </source>
</reference>
<keyword evidence="2" id="KW-0812">Transmembrane</keyword>
<proteinExistence type="predicted"/>
<gene>
    <name evidence="3" type="ORF">GCM10022267_90610</name>
</gene>
<dbReference type="EMBL" id="BAABBE010000086">
    <property type="protein sequence ID" value="GAA3689868.1"/>
    <property type="molecule type" value="Genomic_DNA"/>
</dbReference>